<comment type="catalytic activity">
    <reaction evidence="7">
        <text>a peptidoglycan chain = a peptidoglycan chain with N-acetyl-1,6-anhydromuramyl-[peptide] at the reducing end + a peptidoglycan chain with N-acetylglucosamine at the non-reducing end.</text>
        <dbReference type="EC" id="4.2.2.29"/>
    </reaction>
</comment>
<evidence type="ECO:0000256" key="6">
    <source>
        <dbReference type="ARBA" id="ARBA00023316"/>
    </source>
</evidence>
<dbReference type="InterPro" id="IPR003770">
    <property type="entry name" value="MLTG-like"/>
</dbReference>
<keyword evidence="6 7" id="KW-0961">Cell wall biogenesis/degradation</keyword>
<dbReference type="Pfam" id="PF02618">
    <property type="entry name" value="YceG"/>
    <property type="match status" value="1"/>
</dbReference>
<evidence type="ECO:0000256" key="5">
    <source>
        <dbReference type="ARBA" id="ARBA00023239"/>
    </source>
</evidence>
<organism evidence="8 9">
    <name type="scientific">Candidatus Kinetoplastidibacterium blastocrithidiae TCC012E</name>
    <dbReference type="NCBI Taxonomy" id="1208922"/>
    <lineage>
        <taxon>Bacteria</taxon>
        <taxon>Pseudomonadati</taxon>
        <taxon>Pseudomonadota</taxon>
        <taxon>Betaproteobacteria</taxon>
        <taxon>Candidatus Kinetoplastidibacterium</taxon>
    </lineage>
</organism>
<dbReference type="HAMAP" id="MF_02065">
    <property type="entry name" value="MltG"/>
    <property type="match status" value="1"/>
</dbReference>
<dbReference type="PATRIC" id="fig|1208922.3.peg.324"/>
<dbReference type="GO" id="GO:0009252">
    <property type="term" value="P:peptidoglycan biosynthetic process"/>
    <property type="evidence" value="ECO:0007669"/>
    <property type="project" value="UniProtKB-UniRule"/>
</dbReference>
<dbReference type="CDD" id="cd08010">
    <property type="entry name" value="MltG_like"/>
    <property type="match status" value="1"/>
</dbReference>
<comment type="similarity">
    <text evidence="7">Belongs to the transglycosylase MltG family.</text>
</comment>
<dbReference type="RefSeq" id="WP_015390016.1">
    <property type="nucleotide sequence ID" value="NC_020285.1"/>
</dbReference>
<gene>
    <name evidence="7" type="primary">mltG</name>
    <name evidence="8" type="ORF">BCUE_0578</name>
</gene>
<keyword evidence="3 7" id="KW-1133">Transmembrane helix</keyword>
<evidence type="ECO:0000256" key="3">
    <source>
        <dbReference type="ARBA" id="ARBA00022989"/>
    </source>
</evidence>
<dbReference type="GO" id="GO:0071555">
    <property type="term" value="P:cell wall organization"/>
    <property type="evidence" value="ECO:0007669"/>
    <property type="project" value="UniProtKB-KW"/>
</dbReference>
<dbReference type="EMBL" id="CP003807">
    <property type="protein sequence ID" value="AGF49770.1"/>
    <property type="molecule type" value="Genomic_DNA"/>
</dbReference>
<evidence type="ECO:0000256" key="2">
    <source>
        <dbReference type="ARBA" id="ARBA00022692"/>
    </source>
</evidence>
<dbReference type="NCBIfam" id="TIGR00247">
    <property type="entry name" value="endolytic transglycosylase MltG"/>
    <property type="match status" value="1"/>
</dbReference>
<keyword evidence="9" id="KW-1185">Reference proteome</keyword>
<comment type="subcellular location">
    <subcellularLocation>
        <location evidence="7">Cell inner membrane</location>
        <topology evidence="7">Single-pass membrane protein</topology>
    </subcellularLocation>
</comment>
<dbReference type="AlphaFoldDB" id="M1MDH4"/>
<sequence>MFLKKNFYRIYIFFLIVVVFLFCSIMNFFIWSIKPLEIKQNDRNEFIVKFGDNTRDIVKAIRNTGIDISEDKFTFVAYLCKFDKNFKAGIYKITAHDSPLSLMRKLVNGDFLRNDQFRVVFIEGWKFTKFREELKKNSFLKKTISNINDNDLMKMIDSDFLYPEGLFYPDTYYIVPGLSDFDILKASYKKNQMILSGLWKNRCKDLPLNTPYEALILASIVEKEASVIEDRRRISGVFINRLKLGMRLQSDPTVIYGMGDLFDAKKGNIDLKNDTPWNTYTRYGLPLTPISSVSISSIMAALHPEDHNYIYFLSIGNGATEFSEDLLSHNAKVYNFLINKGDDFVR</sequence>
<keyword evidence="1 7" id="KW-1003">Cell membrane</keyword>
<dbReference type="GO" id="GO:0008932">
    <property type="term" value="F:lytic endotransglycosylase activity"/>
    <property type="evidence" value="ECO:0007669"/>
    <property type="project" value="UniProtKB-UniRule"/>
</dbReference>
<dbReference type="KEGG" id="kbt:BCUE_0578"/>
<dbReference type="HOGENOM" id="CLU_025574_0_2_4"/>
<keyword evidence="4 7" id="KW-0472">Membrane</keyword>
<dbReference type="GO" id="GO:0005886">
    <property type="term" value="C:plasma membrane"/>
    <property type="evidence" value="ECO:0007669"/>
    <property type="project" value="UniProtKB-SubCell"/>
</dbReference>
<name>M1MDH4_9PROT</name>
<reference evidence="8 9" key="1">
    <citation type="journal article" date="2013" name="Genome Biol. Evol.">
        <title>Genome evolution and phylogenomic analysis of candidatus kinetoplastibacterium, the betaproteobacterial endosymbionts of strigomonas and angomonas.</title>
        <authorList>
            <person name="Alves J.M."/>
            <person name="Serrano M.G."/>
            <person name="Maia da Silva F."/>
            <person name="Voegtly L.J."/>
            <person name="Matveyev A.V."/>
            <person name="Teixeira M.M."/>
            <person name="Camargo E.P."/>
            <person name="Buck G.A."/>
        </authorList>
    </citation>
    <scope>NUCLEOTIDE SEQUENCE [LARGE SCALE GENOMIC DNA]</scope>
    <source>
        <strain evidence="8 9">TCC012E</strain>
    </source>
</reference>
<feature type="transmembrane region" description="Helical" evidence="7">
    <location>
        <begin position="12"/>
        <end position="33"/>
    </location>
</feature>
<accession>M1MDH4</accession>
<keyword evidence="7" id="KW-0997">Cell inner membrane</keyword>
<evidence type="ECO:0000313" key="8">
    <source>
        <dbReference type="EMBL" id="AGF49770.1"/>
    </source>
</evidence>
<protein>
    <recommendedName>
        <fullName evidence="7">Endolytic murein transglycosylase</fullName>
        <ecNumber evidence="7">4.2.2.29</ecNumber>
    </recommendedName>
    <alternativeName>
        <fullName evidence="7">Peptidoglycan lytic transglycosylase</fullName>
    </alternativeName>
    <alternativeName>
        <fullName evidence="7">Peptidoglycan polymerization terminase</fullName>
    </alternativeName>
</protein>
<dbReference type="Gene3D" id="3.30.1490.480">
    <property type="entry name" value="Endolytic murein transglycosylase"/>
    <property type="match status" value="1"/>
</dbReference>
<evidence type="ECO:0000313" key="9">
    <source>
        <dbReference type="Proteomes" id="UP000011563"/>
    </source>
</evidence>
<evidence type="ECO:0000256" key="1">
    <source>
        <dbReference type="ARBA" id="ARBA00022475"/>
    </source>
</evidence>
<keyword evidence="5 7" id="KW-0456">Lyase</keyword>
<comment type="function">
    <text evidence="7">Functions as a peptidoglycan terminase that cleaves nascent peptidoglycan strands endolytically to terminate their elongation.</text>
</comment>
<feature type="site" description="Important for catalytic activity" evidence="7">
    <location>
        <position position="224"/>
    </location>
</feature>
<evidence type="ECO:0000256" key="7">
    <source>
        <dbReference type="HAMAP-Rule" id="MF_02065"/>
    </source>
</evidence>
<dbReference type="PANTHER" id="PTHR30518">
    <property type="entry name" value="ENDOLYTIC MUREIN TRANSGLYCOSYLASE"/>
    <property type="match status" value="1"/>
</dbReference>
<dbReference type="EC" id="4.2.2.29" evidence="7"/>
<evidence type="ECO:0000256" key="4">
    <source>
        <dbReference type="ARBA" id="ARBA00023136"/>
    </source>
</evidence>
<keyword evidence="2 7" id="KW-0812">Transmembrane</keyword>
<proteinExistence type="inferred from homology"/>
<dbReference type="PANTHER" id="PTHR30518:SF2">
    <property type="entry name" value="ENDOLYTIC MUREIN TRANSGLYCOSYLASE"/>
    <property type="match status" value="1"/>
</dbReference>
<dbReference type="Proteomes" id="UP000011563">
    <property type="component" value="Chromosome"/>
</dbReference>